<keyword evidence="5" id="KW-1185">Reference proteome</keyword>
<dbReference type="InterPro" id="IPR036291">
    <property type="entry name" value="NAD(P)-bd_dom_sf"/>
</dbReference>
<dbReference type="GO" id="GO:0070402">
    <property type="term" value="F:NADPH binding"/>
    <property type="evidence" value="ECO:0007669"/>
    <property type="project" value="TreeGrafter"/>
</dbReference>
<dbReference type="PANTHER" id="PTHR48106">
    <property type="entry name" value="QUINONE OXIDOREDUCTASE PIG3-RELATED"/>
    <property type="match status" value="1"/>
</dbReference>
<evidence type="ECO:0000259" key="3">
    <source>
        <dbReference type="SMART" id="SM00829"/>
    </source>
</evidence>
<dbReference type="SUPFAM" id="SSF50129">
    <property type="entry name" value="GroES-like"/>
    <property type="match status" value="1"/>
</dbReference>
<organism evidence="4 5">
    <name type="scientific">Neoroseomonas lacus</name>
    <dbReference type="NCBI Taxonomy" id="287609"/>
    <lineage>
        <taxon>Bacteria</taxon>
        <taxon>Pseudomonadati</taxon>
        <taxon>Pseudomonadota</taxon>
        <taxon>Alphaproteobacteria</taxon>
        <taxon>Acetobacterales</taxon>
        <taxon>Acetobacteraceae</taxon>
        <taxon>Neoroseomonas</taxon>
    </lineage>
</organism>
<comment type="caution">
    <text evidence="4">The sequence shown here is derived from an EMBL/GenBank/DDBJ whole genome shotgun (WGS) entry which is preliminary data.</text>
</comment>
<dbReference type="InterPro" id="IPR013149">
    <property type="entry name" value="ADH-like_C"/>
</dbReference>
<evidence type="ECO:0000313" key="4">
    <source>
        <dbReference type="EMBL" id="GGJ17130.1"/>
    </source>
</evidence>
<protein>
    <submittedName>
        <fullName evidence="4">Oxidoreductase</fullName>
    </submittedName>
</protein>
<dbReference type="Proteomes" id="UP000661507">
    <property type="component" value="Unassembled WGS sequence"/>
</dbReference>
<evidence type="ECO:0000256" key="2">
    <source>
        <dbReference type="ARBA" id="ARBA00023002"/>
    </source>
</evidence>
<dbReference type="InterPro" id="IPR014189">
    <property type="entry name" value="Quinone_OxRdtase_PIG3"/>
</dbReference>
<proteinExistence type="predicted"/>
<evidence type="ECO:0000256" key="1">
    <source>
        <dbReference type="ARBA" id="ARBA00022857"/>
    </source>
</evidence>
<dbReference type="GO" id="GO:0016651">
    <property type="term" value="F:oxidoreductase activity, acting on NAD(P)H"/>
    <property type="evidence" value="ECO:0007669"/>
    <property type="project" value="TreeGrafter"/>
</dbReference>
<dbReference type="AlphaFoldDB" id="A0A917KL75"/>
<sequence length="327" mass="34564">MKAIQIDEFGDADVLRIAESPEPVLRPADLLVRVRAAGVNRADLTQRRGGYGRADFGDSTIMGLEVAGEVIAIGPEAAGFALGDRVMAVTGGGGYAEIARIDHRMAMPVPPNLSFIQAAAIPEVFITAHEALFHLADLQPGESVLIHAASGGVGSAAVQLAHAAGARVLATAQAGKLDRVRELGADIAIDHRNQDFAEVAAKETDGRGLDVIIDFIGAPYIERNIRSLAAGGRLIQVGLMGGGEAKIPLEIILFRHIRIIGTVMKSRTAAVKHAMTRRFRERWYEALSTGALSPVIDSVFPMADAAGAHRRMESGDAFGKIILSAAQ</sequence>
<dbReference type="Gene3D" id="3.40.50.720">
    <property type="entry name" value="NAD(P)-binding Rossmann-like Domain"/>
    <property type="match status" value="1"/>
</dbReference>
<dbReference type="Pfam" id="PF00107">
    <property type="entry name" value="ADH_zinc_N"/>
    <property type="match status" value="1"/>
</dbReference>
<keyword evidence="2" id="KW-0560">Oxidoreductase</keyword>
<dbReference type="EMBL" id="BMKW01000006">
    <property type="protein sequence ID" value="GGJ17130.1"/>
    <property type="molecule type" value="Genomic_DNA"/>
</dbReference>
<dbReference type="Pfam" id="PF08240">
    <property type="entry name" value="ADH_N"/>
    <property type="match status" value="1"/>
</dbReference>
<dbReference type="PANTHER" id="PTHR48106:SF18">
    <property type="entry name" value="QUINONE OXIDOREDUCTASE PIG3"/>
    <property type="match status" value="1"/>
</dbReference>
<dbReference type="InterPro" id="IPR011032">
    <property type="entry name" value="GroES-like_sf"/>
</dbReference>
<gene>
    <name evidence="4" type="ORF">GCM10011320_25640</name>
</gene>
<dbReference type="CDD" id="cd05276">
    <property type="entry name" value="p53_inducible_oxidoreductase"/>
    <property type="match status" value="1"/>
</dbReference>
<keyword evidence="1" id="KW-0521">NADP</keyword>
<dbReference type="RefSeq" id="WP_188967454.1">
    <property type="nucleotide sequence ID" value="NZ_BMKW01000006.1"/>
</dbReference>
<accession>A0A917KL75</accession>
<dbReference type="SUPFAM" id="SSF51735">
    <property type="entry name" value="NAD(P)-binding Rossmann-fold domains"/>
    <property type="match status" value="1"/>
</dbReference>
<feature type="domain" description="Enoyl reductase (ER)" evidence="3">
    <location>
        <begin position="10"/>
        <end position="323"/>
    </location>
</feature>
<reference evidence="4" key="1">
    <citation type="journal article" date="2014" name="Int. J. Syst. Evol. Microbiol.">
        <title>Complete genome sequence of Corynebacterium casei LMG S-19264T (=DSM 44701T), isolated from a smear-ripened cheese.</title>
        <authorList>
            <consortium name="US DOE Joint Genome Institute (JGI-PGF)"/>
            <person name="Walter F."/>
            <person name="Albersmeier A."/>
            <person name="Kalinowski J."/>
            <person name="Ruckert C."/>
        </authorList>
    </citation>
    <scope>NUCLEOTIDE SEQUENCE</scope>
    <source>
        <strain evidence="4">CGMCC 1.3617</strain>
    </source>
</reference>
<dbReference type="SMART" id="SM00829">
    <property type="entry name" value="PKS_ER"/>
    <property type="match status" value="1"/>
</dbReference>
<dbReference type="Gene3D" id="3.90.180.10">
    <property type="entry name" value="Medium-chain alcohol dehydrogenases, catalytic domain"/>
    <property type="match status" value="1"/>
</dbReference>
<evidence type="ECO:0000313" key="5">
    <source>
        <dbReference type="Proteomes" id="UP000661507"/>
    </source>
</evidence>
<dbReference type="NCBIfam" id="TIGR02824">
    <property type="entry name" value="quinone_pig3"/>
    <property type="match status" value="1"/>
</dbReference>
<name>A0A917KL75_9PROT</name>
<dbReference type="InterPro" id="IPR013154">
    <property type="entry name" value="ADH-like_N"/>
</dbReference>
<dbReference type="InterPro" id="IPR020843">
    <property type="entry name" value="ER"/>
</dbReference>
<reference evidence="4" key="2">
    <citation type="submission" date="2020-09" db="EMBL/GenBank/DDBJ databases">
        <authorList>
            <person name="Sun Q."/>
            <person name="Zhou Y."/>
        </authorList>
    </citation>
    <scope>NUCLEOTIDE SEQUENCE</scope>
    <source>
        <strain evidence="4">CGMCC 1.3617</strain>
    </source>
</reference>